<dbReference type="Pfam" id="PF00990">
    <property type="entry name" value="GGDEF"/>
    <property type="match status" value="1"/>
</dbReference>
<dbReference type="InterPro" id="IPR043128">
    <property type="entry name" value="Rev_trsase/Diguanyl_cyclase"/>
</dbReference>
<dbReference type="Proteomes" id="UP001057474">
    <property type="component" value="Chromosome"/>
</dbReference>
<comment type="subcellular location">
    <subcellularLocation>
        <location evidence="1">Membrane</location>
        <topology evidence="1">Single-pass membrane protein</topology>
    </subcellularLocation>
</comment>
<dbReference type="Gene3D" id="3.30.450.40">
    <property type="match status" value="1"/>
</dbReference>
<dbReference type="SUPFAM" id="SSF55073">
    <property type="entry name" value="Nucleotide cyclase"/>
    <property type="match status" value="1"/>
</dbReference>
<dbReference type="Gene3D" id="1.10.510.10">
    <property type="entry name" value="Transferase(Phosphotransferase) domain 1"/>
    <property type="match status" value="1"/>
</dbReference>
<keyword evidence="7" id="KW-1185">Reference proteome</keyword>
<dbReference type="SMART" id="SM00052">
    <property type="entry name" value="EAL"/>
    <property type="match status" value="1"/>
</dbReference>
<feature type="domain" description="Protein kinase" evidence="3">
    <location>
        <begin position="7"/>
        <end position="274"/>
    </location>
</feature>
<reference evidence="6" key="1">
    <citation type="submission" date="2021-03" db="EMBL/GenBank/DDBJ databases">
        <title>Legionella lytica PCM 2298.</title>
        <authorList>
            <person name="Koper P."/>
        </authorList>
    </citation>
    <scope>NUCLEOTIDE SEQUENCE</scope>
    <source>
        <strain evidence="6">PCM 2298</strain>
    </source>
</reference>
<dbReference type="PANTHER" id="PTHR43642">
    <property type="entry name" value="HYBRID SIGNAL TRANSDUCTION HISTIDINE KINASE G"/>
    <property type="match status" value="1"/>
</dbReference>
<evidence type="ECO:0000256" key="2">
    <source>
        <dbReference type="SAM" id="Coils"/>
    </source>
</evidence>
<dbReference type="InterPro" id="IPR029787">
    <property type="entry name" value="Nucleotide_cyclase"/>
</dbReference>
<proteinExistence type="predicted"/>
<dbReference type="Gene3D" id="3.20.20.450">
    <property type="entry name" value="EAL domain"/>
    <property type="match status" value="1"/>
</dbReference>
<dbReference type="InterPro" id="IPR041664">
    <property type="entry name" value="AAA_16"/>
</dbReference>
<dbReference type="Pfam" id="PF00563">
    <property type="entry name" value="EAL"/>
    <property type="match status" value="1"/>
</dbReference>
<dbReference type="InterPro" id="IPR001633">
    <property type="entry name" value="EAL_dom"/>
</dbReference>
<dbReference type="PROSITE" id="PS50883">
    <property type="entry name" value="EAL"/>
    <property type="match status" value="1"/>
</dbReference>
<dbReference type="CDD" id="cd01948">
    <property type="entry name" value="EAL"/>
    <property type="match status" value="1"/>
</dbReference>
<dbReference type="CDD" id="cd14014">
    <property type="entry name" value="STKc_PknB_like"/>
    <property type="match status" value="1"/>
</dbReference>
<dbReference type="InterPro" id="IPR053159">
    <property type="entry name" value="Hybrid_Histidine_Kinase"/>
</dbReference>
<name>A0ABY4Y6K1_9GAMM</name>
<dbReference type="SUPFAM" id="SSF52540">
    <property type="entry name" value="P-loop containing nucleoside triphosphate hydrolases"/>
    <property type="match status" value="1"/>
</dbReference>
<dbReference type="Pfam" id="PF00069">
    <property type="entry name" value="Pkinase"/>
    <property type="match status" value="1"/>
</dbReference>
<dbReference type="InterPro" id="IPR000719">
    <property type="entry name" value="Prot_kinase_dom"/>
</dbReference>
<dbReference type="RefSeq" id="WP_252579210.1">
    <property type="nucleotide sequence ID" value="NZ_CP071527.1"/>
</dbReference>
<dbReference type="EMBL" id="CP071527">
    <property type="protein sequence ID" value="USQ12998.1"/>
    <property type="molecule type" value="Genomic_DNA"/>
</dbReference>
<evidence type="ECO:0000313" key="7">
    <source>
        <dbReference type="Proteomes" id="UP001057474"/>
    </source>
</evidence>
<evidence type="ECO:0000256" key="1">
    <source>
        <dbReference type="ARBA" id="ARBA00004167"/>
    </source>
</evidence>
<dbReference type="Pfam" id="PF13191">
    <property type="entry name" value="AAA_16"/>
    <property type="match status" value="1"/>
</dbReference>
<dbReference type="SUPFAM" id="SSF141868">
    <property type="entry name" value="EAL domain-like"/>
    <property type="match status" value="1"/>
</dbReference>
<dbReference type="PROSITE" id="PS50887">
    <property type="entry name" value="GGDEF"/>
    <property type="match status" value="1"/>
</dbReference>
<dbReference type="SUPFAM" id="SSF56112">
    <property type="entry name" value="Protein kinase-like (PK-like)"/>
    <property type="match status" value="1"/>
</dbReference>
<dbReference type="InterPro" id="IPR003018">
    <property type="entry name" value="GAF"/>
</dbReference>
<dbReference type="SMART" id="SM00267">
    <property type="entry name" value="GGDEF"/>
    <property type="match status" value="1"/>
</dbReference>
<keyword evidence="2" id="KW-0175">Coiled coil</keyword>
<dbReference type="Pfam" id="PF01590">
    <property type="entry name" value="GAF"/>
    <property type="match status" value="1"/>
</dbReference>
<evidence type="ECO:0000259" key="5">
    <source>
        <dbReference type="PROSITE" id="PS50887"/>
    </source>
</evidence>
<dbReference type="NCBIfam" id="TIGR00254">
    <property type="entry name" value="GGDEF"/>
    <property type="match status" value="1"/>
</dbReference>
<dbReference type="InterPro" id="IPR000160">
    <property type="entry name" value="GGDEF_dom"/>
</dbReference>
<feature type="domain" description="GGDEF" evidence="5">
    <location>
        <begin position="1506"/>
        <end position="1639"/>
    </location>
</feature>
<dbReference type="InterPro" id="IPR035919">
    <property type="entry name" value="EAL_sf"/>
</dbReference>
<dbReference type="SUPFAM" id="SSF55781">
    <property type="entry name" value="GAF domain-like"/>
    <property type="match status" value="1"/>
</dbReference>
<dbReference type="Gene3D" id="3.40.50.300">
    <property type="entry name" value="P-loop containing nucleotide triphosphate hydrolases"/>
    <property type="match status" value="1"/>
</dbReference>
<organism evidence="6 7">
    <name type="scientific">Legionella lytica</name>
    <dbReference type="NCBI Taxonomy" id="96232"/>
    <lineage>
        <taxon>Bacteria</taxon>
        <taxon>Pseudomonadati</taxon>
        <taxon>Pseudomonadota</taxon>
        <taxon>Gammaproteobacteria</taxon>
        <taxon>Legionellales</taxon>
        <taxon>Legionellaceae</taxon>
        <taxon>Legionella</taxon>
    </lineage>
</organism>
<accession>A0ABY4Y6K1</accession>
<protein>
    <submittedName>
        <fullName evidence="6">EAL domain-containing protein</fullName>
    </submittedName>
</protein>
<evidence type="ECO:0000313" key="6">
    <source>
        <dbReference type="EMBL" id="USQ12998.1"/>
    </source>
</evidence>
<dbReference type="CDD" id="cd01949">
    <property type="entry name" value="GGDEF"/>
    <property type="match status" value="1"/>
</dbReference>
<dbReference type="SMART" id="SM00065">
    <property type="entry name" value="GAF"/>
    <property type="match status" value="1"/>
</dbReference>
<dbReference type="InterPro" id="IPR011009">
    <property type="entry name" value="Kinase-like_dom_sf"/>
</dbReference>
<dbReference type="Gene3D" id="3.30.70.270">
    <property type="match status" value="1"/>
</dbReference>
<gene>
    <name evidence="6" type="ORF">J2N86_09815</name>
</gene>
<sequence length="1905" mass="217933">MVAISGYALQKKMRNNHNIDTYYAIRSKDRFRVLLKTPNNHHVTAENLAVLQHEFNLLQQIDAPTIIKAYDFLQDVPVPILILENVEGLLLHSYLEDNRLEIGAFCKLALQLVDIIGELHQLKIIHKEINPSNIIIDPDKLTLKLIDLSVCTQISEETFDYMTFSNLEEDLAYISPEQTGRINRPIDYRTDFYSLGITLYQMLTNQLPFQSNDPLELVHCHIAKKAPPALEKRSDVPEMLNAIIDKLLNKMPESRYSSIIGLKSDLQECQEQWERKRCIKRFSLGLNDTRDYLSISRNLYGRNAQVQQLLQAFNRVSEGNKEIVLISGYSGIGKTSLVNEVHKAMVQHRVYYIQGKFDQIQRNIPYSGIVSAFQKLVKQVLAESEDNLNDLKAKLLDSLGKVGQVIIDVIPEIELIIGAQPSVPKLNLKDTQIRFNLAFQNLIRVFAQQNHPLVIFLDDLQWADNSSLNFIETILQDQETNYLLLLGTYRNNEINEGHPLQKTLNNISSNNVKLTQITLEPLELINIQQLLHDTLLSPMDKIQELGQCVFEKTQGNPFFINEFIKILYQNKLLRFSYELGCWEWDLSKILQQSATDNVVELLMTKIHWLPQATQEILMLAACLGHKFDFDTLVTISEQSMSQTADGLYQAIKANLIYPIEEAYLTENLVSLEGVVNREQVSTLNYRFVHDRVQQASSELVEQDKLPYLHLKIGRLLLKEKVLTEQDERLFEVMKHFNQGITLIKDPIERVQLAKYNLWAGHKAKLASAYYAANEYFSAGISLLPDNYWQNEEELAFQLYKELAACKYLIGDFVNANDYFNQLLEQERNPLKILEINRLTIEMLATIGKHREALNLGLNALKSFGIQIPKNPKKYHLLIAIYKIKRQLKRTQPEFIDLPLMNDLKQKAIINLITQLLNSAFIIEQKMFILLTCINVRLSLKYGYTESTSMCIPAYAFVLMHSLHLHEEALSFVRLYNKLKQKYGASNFEGRNQFILGGFIEPYQLPLSECNKTIMNAFRLGCEAGDLGYSNYSSISLVFHSFTLGQTLDEVKRYVEATLSFMSRTNISDFVNVTRFWNYSIQCLKNLEAIEPEQLAAFEGRMIQGENKTELGFFYCSITRLHFILGNIEQAMQMGQRHESYSDYDKGLITHFDGKFYYALALCQYLHQLPQKQHQPFLKKIKQLKQLVDRYAVWCPDNFKAHALLIEAELARLDNQDALPFYDEAINRALANKSILIAAIASELAGCYCIAQKVARVAQLYLQNAYQLFKKWGAIVKAQWLEESYPTYITNEAALAKPMLSQGGTQPLDMLAILKFTQALSSEIRLDALLQKFITVVLENSGAQNSIILTRLNGQWIIEAEGNSEEQNIYLNNLKATDAGLQYPLSVLNYVQLTKKAIIINDTNQSDLTFNDIYVQQEKPKSILAMPIFYQGQLCHILYLEHKDSNDTFTESHIDSLQLLCSQAMTSLENAKLYYQVSHDPLTGLANRNMLYELFQQTSRKSDISGKKIAILFLDLDYFKRVNDNLGHDYGDKLLIHTAKILNSVLKKGDIAARIGGDEFVVMLTHFTSKEYLSSIVEWIFHELSKPFHVGDHILQTTTSLGISIFPNDAHDIQTLLKLADTALYQAKEKGRNQFYYYSSQLLEDYQRTHGLDKELQRAYENQEFFLMYQPFYAVDTGAIIGLEALIRWKHPEKGVLEAKDFITTLEKSPLIGPVSEWVLKTACQQAKIWQEKKIFSGFIAINLSAAQFLNHSVSSVVADVLAETQLDPTFLELEITETIVLNHNENLSTEIKKLQQLGVNLVLDDFGTGYSALSYLKLLPVNKIKIDKVFVNNCAEDSLDQTIIHAITTMAHKLNMKVIAEGVENEQQLNTLHTQGIDGFQGYVYSRPLTSECCETYLDSKNKGG</sequence>
<feature type="coiled-coil region" evidence="2">
    <location>
        <begin position="374"/>
        <end position="401"/>
    </location>
</feature>
<evidence type="ECO:0000259" key="3">
    <source>
        <dbReference type="PROSITE" id="PS50011"/>
    </source>
</evidence>
<dbReference type="InterPro" id="IPR027417">
    <property type="entry name" value="P-loop_NTPase"/>
</dbReference>
<feature type="domain" description="EAL" evidence="4">
    <location>
        <begin position="1648"/>
        <end position="1902"/>
    </location>
</feature>
<dbReference type="PROSITE" id="PS50011">
    <property type="entry name" value="PROTEIN_KINASE_DOM"/>
    <property type="match status" value="1"/>
</dbReference>
<dbReference type="PANTHER" id="PTHR43642:SF1">
    <property type="entry name" value="HYBRID SIGNAL TRANSDUCTION HISTIDINE KINASE G"/>
    <property type="match status" value="1"/>
</dbReference>
<dbReference type="InterPro" id="IPR029016">
    <property type="entry name" value="GAF-like_dom_sf"/>
</dbReference>
<evidence type="ECO:0000259" key="4">
    <source>
        <dbReference type="PROSITE" id="PS50883"/>
    </source>
</evidence>